<reference evidence="6" key="2">
    <citation type="submission" date="2021-04" db="EMBL/GenBank/DDBJ databases">
        <authorList>
            <person name="Gilroy R."/>
        </authorList>
    </citation>
    <scope>NUCLEOTIDE SEQUENCE</scope>
    <source>
        <strain evidence="6">23274</strain>
    </source>
</reference>
<accession>A0A9D1V1X0</accession>
<keyword evidence="3" id="KW-1015">Disulfide bond</keyword>
<keyword evidence="2" id="KW-0201">Cytochrome c-type biogenesis</keyword>
<dbReference type="CDD" id="cd02966">
    <property type="entry name" value="TlpA_like_family"/>
    <property type="match status" value="1"/>
</dbReference>
<feature type="domain" description="Thioredoxin" evidence="5">
    <location>
        <begin position="224"/>
        <end position="362"/>
    </location>
</feature>
<dbReference type="EMBL" id="DXFT01000198">
    <property type="protein sequence ID" value="HIX04443.1"/>
    <property type="molecule type" value="Genomic_DNA"/>
</dbReference>
<dbReference type="PANTHER" id="PTHR42852">
    <property type="entry name" value="THIOL:DISULFIDE INTERCHANGE PROTEIN DSBE"/>
    <property type="match status" value="1"/>
</dbReference>
<dbReference type="Proteomes" id="UP000824202">
    <property type="component" value="Unassembled WGS sequence"/>
</dbReference>
<reference evidence="6" key="1">
    <citation type="journal article" date="2021" name="PeerJ">
        <title>Extensive microbial diversity within the chicken gut microbiome revealed by metagenomics and culture.</title>
        <authorList>
            <person name="Gilroy R."/>
            <person name="Ravi A."/>
            <person name="Getino M."/>
            <person name="Pursley I."/>
            <person name="Horton D.L."/>
            <person name="Alikhan N.F."/>
            <person name="Baker D."/>
            <person name="Gharbi K."/>
            <person name="Hall N."/>
            <person name="Watson M."/>
            <person name="Adriaenssens E.M."/>
            <person name="Foster-Nyarko E."/>
            <person name="Jarju S."/>
            <person name="Secka A."/>
            <person name="Antonio M."/>
            <person name="Oren A."/>
            <person name="Chaudhuri R.R."/>
            <person name="La Ragione R."/>
            <person name="Hildebrand F."/>
            <person name="Pallen M.J."/>
        </authorList>
    </citation>
    <scope>NUCLEOTIDE SEQUENCE</scope>
    <source>
        <strain evidence="6">23274</strain>
    </source>
</reference>
<dbReference type="GO" id="GO:0016491">
    <property type="term" value="F:oxidoreductase activity"/>
    <property type="evidence" value="ECO:0007669"/>
    <property type="project" value="InterPro"/>
</dbReference>
<name>A0A9D1V1X0_9BACT</name>
<dbReference type="AlphaFoldDB" id="A0A9D1V1X0"/>
<dbReference type="PROSITE" id="PS00194">
    <property type="entry name" value="THIOREDOXIN_1"/>
    <property type="match status" value="1"/>
</dbReference>
<sequence>MKNIILALLLLPFLLGECRHENLTLCGNLGFFPESGTLEICLPSGDSCVAKIPVQENGAFSFQAPLPLGKVYVLRLPEEYLEIPFYAEKQPYTLVMPQDGQPFLTADSLSFHNRWMAWQHQEEGMKRDYAAFCSGYDTISNIQRKADRVRLMSEKFEEIEAFRLQSIRAFAGTEIAQYIVFQNLYFYENDYSFFTQAIQALGDTVPESPMRTVIFEAYDRLKASQLTGEAPAFALPDKDGKTVSLSDFRGKYVLLDFWASWCAPCRAKNRALNKEYPKLKGQGIEVISISLDENKQAWLKAVREDKIQWLQLVDLNGFKENSVAKAYKVAQVPTVYLIDPQGRIVLKNPTEKDMAELCGSEK</sequence>
<evidence type="ECO:0000256" key="3">
    <source>
        <dbReference type="ARBA" id="ARBA00023157"/>
    </source>
</evidence>
<dbReference type="InterPro" id="IPR050553">
    <property type="entry name" value="Thioredoxin_ResA/DsbE_sf"/>
</dbReference>
<dbReference type="Gene3D" id="3.40.30.10">
    <property type="entry name" value="Glutaredoxin"/>
    <property type="match status" value="1"/>
</dbReference>
<comment type="caution">
    <text evidence="6">The sequence shown here is derived from an EMBL/GenBank/DDBJ whole genome shotgun (WGS) entry which is preliminary data.</text>
</comment>
<dbReference type="InterPro" id="IPR000866">
    <property type="entry name" value="AhpC/TSA"/>
</dbReference>
<protein>
    <submittedName>
        <fullName evidence="6">AhpC/TSA family protein</fullName>
    </submittedName>
</protein>
<evidence type="ECO:0000313" key="7">
    <source>
        <dbReference type="Proteomes" id="UP000824202"/>
    </source>
</evidence>
<dbReference type="Pfam" id="PF00578">
    <property type="entry name" value="AhpC-TSA"/>
    <property type="match status" value="1"/>
</dbReference>
<dbReference type="GO" id="GO:0017004">
    <property type="term" value="P:cytochrome complex assembly"/>
    <property type="evidence" value="ECO:0007669"/>
    <property type="project" value="UniProtKB-KW"/>
</dbReference>
<evidence type="ECO:0000256" key="4">
    <source>
        <dbReference type="ARBA" id="ARBA00023284"/>
    </source>
</evidence>
<dbReference type="GO" id="GO:0030313">
    <property type="term" value="C:cell envelope"/>
    <property type="evidence" value="ECO:0007669"/>
    <property type="project" value="UniProtKB-SubCell"/>
</dbReference>
<keyword evidence="4" id="KW-0676">Redox-active center</keyword>
<dbReference type="GO" id="GO:0016209">
    <property type="term" value="F:antioxidant activity"/>
    <property type="evidence" value="ECO:0007669"/>
    <property type="project" value="InterPro"/>
</dbReference>
<organism evidence="6 7">
    <name type="scientific">Candidatus Odoribacter faecigallinarum</name>
    <dbReference type="NCBI Taxonomy" id="2838706"/>
    <lineage>
        <taxon>Bacteria</taxon>
        <taxon>Pseudomonadati</taxon>
        <taxon>Bacteroidota</taxon>
        <taxon>Bacteroidia</taxon>
        <taxon>Bacteroidales</taxon>
        <taxon>Odoribacteraceae</taxon>
        <taxon>Odoribacter</taxon>
    </lineage>
</organism>
<comment type="subcellular location">
    <subcellularLocation>
        <location evidence="1">Cell envelope</location>
    </subcellularLocation>
</comment>
<evidence type="ECO:0000256" key="2">
    <source>
        <dbReference type="ARBA" id="ARBA00022748"/>
    </source>
</evidence>
<evidence type="ECO:0000256" key="1">
    <source>
        <dbReference type="ARBA" id="ARBA00004196"/>
    </source>
</evidence>
<dbReference type="PANTHER" id="PTHR42852:SF6">
    <property type="entry name" value="THIOL:DISULFIDE INTERCHANGE PROTEIN DSBE"/>
    <property type="match status" value="1"/>
</dbReference>
<evidence type="ECO:0000313" key="6">
    <source>
        <dbReference type="EMBL" id="HIX04443.1"/>
    </source>
</evidence>
<dbReference type="PROSITE" id="PS51352">
    <property type="entry name" value="THIOREDOXIN_2"/>
    <property type="match status" value="1"/>
</dbReference>
<evidence type="ECO:0000259" key="5">
    <source>
        <dbReference type="PROSITE" id="PS51352"/>
    </source>
</evidence>
<dbReference type="InterPro" id="IPR017937">
    <property type="entry name" value="Thioredoxin_CS"/>
</dbReference>
<dbReference type="SUPFAM" id="SSF52833">
    <property type="entry name" value="Thioredoxin-like"/>
    <property type="match status" value="1"/>
</dbReference>
<dbReference type="InterPro" id="IPR036249">
    <property type="entry name" value="Thioredoxin-like_sf"/>
</dbReference>
<proteinExistence type="predicted"/>
<dbReference type="InterPro" id="IPR013766">
    <property type="entry name" value="Thioredoxin_domain"/>
</dbReference>
<gene>
    <name evidence="6" type="ORF">H9863_10080</name>
</gene>